<dbReference type="PROSITE" id="PS51157">
    <property type="entry name" value="ZF_UBR"/>
    <property type="match status" value="1"/>
</dbReference>
<comment type="caution">
    <text evidence="7">The sequence shown here is derived from an EMBL/GenBank/DDBJ whole genome shotgun (WGS) entry which is preliminary data.</text>
</comment>
<dbReference type="Proteomes" id="UP000728185">
    <property type="component" value="Unassembled WGS sequence"/>
</dbReference>
<feature type="domain" description="UBR-type" evidence="6">
    <location>
        <begin position="67"/>
        <end position="143"/>
    </location>
</feature>
<keyword evidence="5" id="KW-1133">Transmembrane helix</keyword>
<evidence type="ECO:0000259" key="6">
    <source>
        <dbReference type="PROSITE" id="PS51157"/>
    </source>
</evidence>
<evidence type="ECO:0000313" key="7">
    <source>
        <dbReference type="EMBL" id="KAA0188631.1"/>
    </source>
</evidence>
<name>A0A8E0VHN0_9TREM</name>
<dbReference type="PANTHER" id="PTHR21725:SF1">
    <property type="entry name" value="E3 UBIQUITIN-PROTEIN LIGASE UBR4"/>
    <property type="match status" value="1"/>
</dbReference>
<dbReference type="OrthoDB" id="30336at2759"/>
<evidence type="ECO:0000313" key="8">
    <source>
        <dbReference type="Proteomes" id="UP000728185"/>
    </source>
</evidence>
<evidence type="ECO:0000256" key="2">
    <source>
        <dbReference type="ARBA" id="ARBA00022771"/>
    </source>
</evidence>
<gene>
    <name evidence="7" type="ORF">FBUS_08201</name>
</gene>
<protein>
    <submittedName>
        <fullName evidence="7">E3 ubiquitin-protein ligase UBR4</fullName>
    </submittedName>
</protein>
<evidence type="ECO:0000256" key="1">
    <source>
        <dbReference type="ARBA" id="ARBA00022723"/>
    </source>
</evidence>
<dbReference type="GO" id="GO:0008270">
    <property type="term" value="F:zinc ion binding"/>
    <property type="evidence" value="ECO:0007669"/>
    <property type="project" value="UniProtKB-KW"/>
</dbReference>
<keyword evidence="5" id="KW-0472">Membrane</keyword>
<dbReference type="AlphaFoldDB" id="A0A8E0VHN0"/>
<keyword evidence="5" id="KW-0812">Transmembrane</keyword>
<accession>A0A8E0VHN0</accession>
<dbReference type="PANTHER" id="PTHR21725">
    <property type="entry name" value="E3 UBIQUITIN-PROTEIN LIGASE UBR4"/>
    <property type="match status" value="1"/>
</dbReference>
<sequence>MQNCSEVHRISTNELIEGINSAMSSTENVMDPDEQFAGPELIGEYGDEDRLTENLYMTLPGPLLNHDVCSYTATQQAFVDQHWYHCHSCRLEYSEGVCSVCARVCHSGHDLSYAKQSTFFCDCGASKDLSRRCRALSCRLQNQNIHDYHPLASRGLISKFVADKLLPLYTPWMVGTFIAFVFLFLSSF</sequence>
<dbReference type="InterPro" id="IPR045189">
    <property type="entry name" value="UBR4-like"/>
</dbReference>
<feature type="zinc finger region" description="UBR-type" evidence="4">
    <location>
        <begin position="67"/>
        <end position="143"/>
    </location>
</feature>
<feature type="transmembrane region" description="Helical" evidence="5">
    <location>
        <begin position="166"/>
        <end position="185"/>
    </location>
</feature>
<dbReference type="SMART" id="SM00396">
    <property type="entry name" value="ZnF_UBR1"/>
    <property type="match status" value="1"/>
</dbReference>
<organism evidence="7 8">
    <name type="scientific">Fasciolopsis buskii</name>
    <dbReference type="NCBI Taxonomy" id="27845"/>
    <lineage>
        <taxon>Eukaryota</taxon>
        <taxon>Metazoa</taxon>
        <taxon>Spiralia</taxon>
        <taxon>Lophotrochozoa</taxon>
        <taxon>Platyhelminthes</taxon>
        <taxon>Trematoda</taxon>
        <taxon>Digenea</taxon>
        <taxon>Plagiorchiida</taxon>
        <taxon>Echinostomata</taxon>
        <taxon>Echinostomatoidea</taxon>
        <taxon>Fasciolidae</taxon>
        <taxon>Fasciolopsis</taxon>
    </lineage>
</organism>
<keyword evidence="2" id="KW-0863">Zinc-finger</keyword>
<dbReference type="EMBL" id="LUCM01008306">
    <property type="protein sequence ID" value="KAA0188631.1"/>
    <property type="molecule type" value="Genomic_DNA"/>
</dbReference>
<keyword evidence="8" id="KW-1185">Reference proteome</keyword>
<reference evidence="7" key="1">
    <citation type="submission" date="2019-05" db="EMBL/GenBank/DDBJ databases">
        <title>Annotation for the trematode Fasciolopsis buski.</title>
        <authorList>
            <person name="Choi Y.-J."/>
        </authorList>
    </citation>
    <scope>NUCLEOTIDE SEQUENCE</scope>
    <source>
        <strain evidence="7">HT</strain>
        <tissue evidence="7">Whole worm</tissue>
    </source>
</reference>
<proteinExistence type="predicted"/>
<dbReference type="InterPro" id="IPR003126">
    <property type="entry name" value="Znf_UBR"/>
</dbReference>
<evidence type="ECO:0000256" key="4">
    <source>
        <dbReference type="PROSITE-ProRule" id="PRU00508"/>
    </source>
</evidence>
<dbReference type="Pfam" id="PF02207">
    <property type="entry name" value="zf-UBR"/>
    <property type="match status" value="1"/>
</dbReference>
<evidence type="ECO:0000256" key="3">
    <source>
        <dbReference type="ARBA" id="ARBA00022833"/>
    </source>
</evidence>
<evidence type="ECO:0000256" key="5">
    <source>
        <dbReference type="SAM" id="Phobius"/>
    </source>
</evidence>
<keyword evidence="3" id="KW-0862">Zinc</keyword>
<keyword evidence="1" id="KW-0479">Metal-binding</keyword>